<dbReference type="GO" id="GO:0003676">
    <property type="term" value="F:nucleic acid binding"/>
    <property type="evidence" value="ECO:0007669"/>
    <property type="project" value="InterPro"/>
</dbReference>
<protein>
    <submittedName>
        <fullName evidence="1">Uncharacterized protein</fullName>
    </submittedName>
</protein>
<dbReference type="InterPro" id="IPR012337">
    <property type="entry name" value="RNaseH-like_sf"/>
</dbReference>
<gene>
    <name evidence="1" type="primary">TFV 60</name>
</gene>
<accession>A0A6M8PG39</accession>
<evidence type="ECO:0000313" key="1">
    <source>
        <dbReference type="EMBL" id="QKG82219.1"/>
    </source>
</evidence>
<dbReference type="Gene3D" id="3.30.420.10">
    <property type="entry name" value="Ribonuclease H-like superfamily/Ribonuclease H"/>
    <property type="match status" value="1"/>
</dbReference>
<dbReference type="Proteomes" id="UP000500918">
    <property type="component" value="Segment"/>
</dbReference>
<dbReference type="SUPFAM" id="SSF53098">
    <property type="entry name" value="Ribonuclease H-like"/>
    <property type="match status" value="1"/>
</dbReference>
<proteinExistence type="predicted"/>
<sequence length="186" mass="20685">MVNFLFGAASLKRMRPLKIVSVDVGVRHLAYCVINGDGIERLRLYDAGSSLSGVKAGERILTDLLESDDGGGEWLSADILLIEAQHVRNVKAQLVAQTIRTWATIRGLKWVQVSATLKLDRFVDGHGVMKYKEYKKACVKVCRDTAAERWPSTPDSAWSECWDGAAKKDDMADCLLQAAAWMDNRK</sequence>
<name>A0A6M8PG39_RTRV</name>
<dbReference type="EMBL" id="MT512497">
    <property type="protein sequence ID" value="QKG82219.1"/>
    <property type="molecule type" value="Genomic_DNA"/>
</dbReference>
<evidence type="ECO:0000313" key="2">
    <source>
        <dbReference type="Proteomes" id="UP000500918"/>
    </source>
</evidence>
<organismHost>
    <name type="scientific">Hoplobatrachus tigerinus</name>
    <name type="common">Indian bullfrog</name>
    <name type="synonym">Rana tigerina</name>
    <dbReference type="NCBI Taxonomy" id="103373"/>
</organismHost>
<dbReference type="InterPro" id="IPR036397">
    <property type="entry name" value="RNaseH_sf"/>
</dbReference>
<organism evidence="1 2">
    <name type="scientific">Rana tigrina ranavirus</name>
    <dbReference type="NCBI Taxonomy" id="160691"/>
    <lineage>
        <taxon>Viruses</taxon>
        <taxon>Varidnaviria</taxon>
        <taxon>Bamfordvirae</taxon>
        <taxon>Nucleocytoviricota</taxon>
        <taxon>Megaviricetes</taxon>
        <taxon>Pimascovirales</taxon>
        <taxon>Pimascovirales incertae sedis</taxon>
        <taxon>Iridoviridae</taxon>
        <taxon>Alphairidovirinae</taxon>
        <taxon>Ranavirus</taxon>
        <taxon>Ranavirus rana1</taxon>
        <taxon>Frog virus 3</taxon>
    </lineage>
</organism>
<reference evidence="1 2" key="1">
    <citation type="submission" date="2020-05" db="EMBL/GenBank/DDBJ databases">
        <title>Phylogenomic Characterization of Ranaviruses Detected in Fish and Amphibians in Thailand.</title>
        <authorList>
            <person name="Sriwanayos P."/>
            <person name="Subramaniam K."/>
            <person name="Stilwell N.K."/>
            <person name="Imnoi K."/>
            <person name="Kanchanakhan S."/>
            <person name="Polchana J."/>
            <person name="Waltzek T.B."/>
        </authorList>
    </citation>
    <scope>NUCLEOTIDE SEQUENCE [LARGE SCALE GENOMIC DNA]</scope>
    <source>
        <strain evidence="1">D03-034</strain>
    </source>
</reference>